<keyword evidence="5" id="KW-0964">Secreted</keyword>
<dbReference type="Pfam" id="PF13091">
    <property type="entry name" value="PLDc_2"/>
    <property type="match status" value="2"/>
</dbReference>
<evidence type="ECO:0000256" key="5">
    <source>
        <dbReference type="ARBA" id="ARBA00022525"/>
    </source>
</evidence>
<dbReference type="InterPro" id="IPR022924">
    <property type="entry name" value="Cardiolipin_synthase"/>
</dbReference>
<dbReference type="InterPro" id="IPR025202">
    <property type="entry name" value="PLD-like_dom"/>
</dbReference>
<dbReference type="GO" id="GO:0005886">
    <property type="term" value="C:plasma membrane"/>
    <property type="evidence" value="ECO:0007669"/>
    <property type="project" value="UniProtKB-SubCell"/>
</dbReference>
<dbReference type="GO" id="GO:0008808">
    <property type="term" value="F:cardiolipin synthase activity"/>
    <property type="evidence" value="ECO:0007669"/>
    <property type="project" value="UniProtKB-UniRule"/>
</dbReference>
<protein>
    <recommendedName>
        <fullName evidence="11">Cardiolipin synthase</fullName>
        <ecNumber evidence="11">2.7.8.-</ecNumber>
    </recommendedName>
</protein>
<reference evidence="14 15" key="1">
    <citation type="journal article" date="2014" name="Int. J. Syst. Evol. Microbiol.">
        <title>Complete genome sequence of Corynebacterium casei LMG S-19264T (=DSM 44701T), isolated from a smear-ripened cheese.</title>
        <authorList>
            <consortium name="US DOE Joint Genome Institute (JGI-PGF)"/>
            <person name="Walter F."/>
            <person name="Albersmeier A."/>
            <person name="Kalinowski J."/>
            <person name="Ruckert C."/>
        </authorList>
    </citation>
    <scope>NUCLEOTIDE SEQUENCE [LARGE SCALE GENOMIC DNA]</scope>
    <source>
        <strain evidence="14 15">KCTC 23968</strain>
    </source>
</reference>
<evidence type="ECO:0000313" key="15">
    <source>
        <dbReference type="Proteomes" id="UP000600865"/>
    </source>
</evidence>
<feature type="transmembrane region" description="Helical" evidence="12">
    <location>
        <begin position="33"/>
        <end position="53"/>
    </location>
</feature>
<evidence type="ECO:0000256" key="11">
    <source>
        <dbReference type="NCBIfam" id="TIGR04265"/>
    </source>
</evidence>
<feature type="transmembrane region" description="Helical" evidence="12">
    <location>
        <begin position="6"/>
        <end position="24"/>
    </location>
</feature>
<keyword evidence="8" id="KW-0677">Repeat</keyword>
<name>A0A918KQR0_9PROT</name>
<keyword evidence="7 12" id="KW-0812">Transmembrane</keyword>
<keyword evidence="10 12" id="KW-0472">Membrane</keyword>
<evidence type="ECO:0000256" key="8">
    <source>
        <dbReference type="ARBA" id="ARBA00022737"/>
    </source>
</evidence>
<dbReference type="GO" id="GO:0005576">
    <property type="term" value="C:extracellular region"/>
    <property type="evidence" value="ECO:0007669"/>
    <property type="project" value="UniProtKB-SubCell"/>
</dbReference>
<feature type="domain" description="PLD phosphodiesterase" evidence="13">
    <location>
        <begin position="398"/>
        <end position="425"/>
    </location>
</feature>
<dbReference type="AlphaFoldDB" id="A0A918KQR0"/>
<dbReference type="Gene3D" id="3.30.870.10">
    <property type="entry name" value="Endonuclease Chain A"/>
    <property type="match status" value="2"/>
</dbReference>
<evidence type="ECO:0000259" key="13">
    <source>
        <dbReference type="PROSITE" id="PS50035"/>
    </source>
</evidence>
<dbReference type="SUPFAM" id="SSF56024">
    <property type="entry name" value="Phospholipase D/nuclease"/>
    <property type="match status" value="2"/>
</dbReference>
<dbReference type="EMBL" id="BMYV01000002">
    <property type="protein sequence ID" value="GGX69932.1"/>
    <property type="molecule type" value="Genomic_DNA"/>
</dbReference>
<dbReference type="InterPro" id="IPR001736">
    <property type="entry name" value="PLipase_D/transphosphatidylase"/>
</dbReference>
<keyword evidence="15" id="KW-1185">Reference proteome</keyword>
<gene>
    <name evidence="14" type="primary">clsA</name>
    <name evidence="14" type="ORF">GCM10011309_19950</name>
</gene>
<dbReference type="EC" id="2.7.8.-" evidence="11"/>
<dbReference type="NCBIfam" id="TIGR04265">
    <property type="entry name" value="bac_cardiolipin"/>
    <property type="match status" value="1"/>
</dbReference>
<evidence type="ECO:0000256" key="10">
    <source>
        <dbReference type="ARBA" id="ARBA00023136"/>
    </source>
</evidence>
<evidence type="ECO:0000256" key="4">
    <source>
        <dbReference type="ARBA" id="ARBA00022475"/>
    </source>
</evidence>
<evidence type="ECO:0000256" key="12">
    <source>
        <dbReference type="SAM" id="Phobius"/>
    </source>
</evidence>
<dbReference type="RefSeq" id="WP_189585117.1">
    <property type="nucleotide sequence ID" value="NZ_BMYV01000002.1"/>
</dbReference>
<evidence type="ECO:0000256" key="2">
    <source>
        <dbReference type="ARBA" id="ARBA00004236"/>
    </source>
</evidence>
<dbReference type="GO" id="GO:0032049">
    <property type="term" value="P:cardiolipin biosynthetic process"/>
    <property type="evidence" value="ECO:0007669"/>
    <property type="project" value="UniProtKB-UniRule"/>
</dbReference>
<keyword evidence="6" id="KW-0808">Transferase</keyword>
<dbReference type="Proteomes" id="UP000600865">
    <property type="component" value="Unassembled WGS sequence"/>
</dbReference>
<keyword evidence="9 12" id="KW-1133">Transmembrane helix</keyword>
<accession>A0A918KQR0</accession>
<proteinExistence type="predicted"/>
<evidence type="ECO:0000256" key="7">
    <source>
        <dbReference type="ARBA" id="ARBA00022692"/>
    </source>
</evidence>
<keyword evidence="4" id="KW-1003">Cell membrane</keyword>
<comment type="function">
    <text evidence="1">Could be a virulence factor.</text>
</comment>
<dbReference type="PROSITE" id="PS50035">
    <property type="entry name" value="PLD"/>
    <property type="match status" value="2"/>
</dbReference>
<dbReference type="PANTHER" id="PTHR21248">
    <property type="entry name" value="CARDIOLIPIN SYNTHASE"/>
    <property type="match status" value="1"/>
</dbReference>
<evidence type="ECO:0000256" key="9">
    <source>
        <dbReference type="ARBA" id="ARBA00022989"/>
    </source>
</evidence>
<dbReference type="SMART" id="SM00155">
    <property type="entry name" value="PLDc"/>
    <property type="match status" value="2"/>
</dbReference>
<comment type="caution">
    <text evidence="14">The sequence shown here is derived from an EMBL/GenBank/DDBJ whole genome shotgun (WGS) entry which is preliminary data.</text>
</comment>
<evidence type="ECO:0000256" key="1">
    <source>
        <dbReference type="ARBA" id="ARBA00003145"/>
    </source>
</evidence>
<comment type="subcellular location">
    <subcellularLocation>
        <location evidence="2">Cell membrane</location>
    </subcellularLocation>
    <subcellularLocation>
        <location evidence="3">Secreted</location>
    </subcellularLocation>
</comment>
<evidence type="ECO:0000256" key="6">
    <source>
        <dbReference type="ARBA" id="ARBA00022679"/>
    </source>
</evidence>
<dbReference type="PANTHER" id="PTHR21248:SF22">
    <property type="entry name" value="PHOSPHOLIPASE D"/>
    <property type="match status" value="1"/>
</dbReference>
<evidence type="ECO:0000313" key="14">
    <source>
        <dbReference type="EMBL" id="GGX69932.1"/>
    </source>
</evidence>
<feature type="domain" description="PLD phosphodiesterase" evidence="13">
    <location>
        <begin position="214"/>
        <end position="241"/>
    </location>
</feature>
<evidence type="ECO:0000256" key="3">
    <source>
        <dbReference type="ARBA" id="ARBA00004613"/>
    </source>
</evidence>
<sequence length="485" mass="54573">MTEIPSALLIHIFLVFALGTRILYRRMAVNSTLAWLMVVAALPVAGLVLYLLFCDHRLGRKRLKLGARIREYYQKSYEVPELKVRSKNMPADTFFKDLSQVVTLETGFHASMGNKVRLFDEAGHTIAAIIEDINLAQDHCFLEFYIIEAEGRVENVLVALENAAKRGVDCRILADDIGSRGFLKSKWRHRLVAAGVKVERSLAVGVFKSFSKRTDLRNHRKLVIIDQSVGYIGSFNLVDPIEFKQGADVGQWVDIMARVEGQIVSSMSVVFNTDYIFDTSGGDYTKSTLQQFPEVSQSQASGKDTVLQLIPSGPEMRTSLIYEVIVAALFGARQSISIVTPYFVPDETIVLALTNAARRGIKITLIIPQRIDSIMARHASEAVYETLLNAGILIYRYQSGMLHTKAILIDKNVSFIGTVNMDMRSFYLNLEVTLAVYDAPFAERLDATIDRYIAYSEVLDEDRWNERSQIKRLKENCLRLAAPLL</sequence>
<organism evidence="14 15">
    <name type="scientific">Litorimonas cladophorae</name>
    <dbReference type="NCBI Taxonomy" id="1220491"/>
    <lineage>
        <taxon>Bacteria</taxon>
        <taxon>Pseudomonadati</taxon>
        <taxon>Pseudomonadota</taxon>
        <taxon>Alphaproteobacteria</taxon>
        <taxon>Maricaulales</taxon>
        <taxon>Robiginitomaculaceae</taxon>
    </lineage>
</organism>